<dbReference type="EMBL" id="APVH01000032">
    <property type="protein sequence ID" value="EPX80453.1"/>
    <property type="molecule type" value="Genomic_DNA"/>
</dbReference>
<dbReference type="AlphaFoldDB" id="S9QLH3"/>
<dbReference type="eggNOG" id="ENOG50337E2">
    <property type="taxonomic scope" value="Bacteria"/>
</dbReference>
<gene>
    <name evidence="2" type="ORF">Salmuc_03769</name>
</gene>
<feature type="transmembrane region" description="Helical" evidence="1">
    <location>
        <begin position="75"/>
        <end position="93"/>
    </location>
</feature>
<accession>S9QLH3</accession>
<feature type="transmembrane region" description="Helical" evidence="1">
    <location>
        <begin position="105"/>
        <end position="122"/>
    </location>
</feature>
<dbReference type="Proteomes" id="UP000015347">
    <property type="component" value="Unassembled WGS sequence"/>
</dbReference>
<feature type="transmembrane region" description="Helical" evidence="1">
    <location>
        <begin position="6"/>
        <end position="27"/>
    </location>
</feature>
<reference evidence="3" key="1">
    <citation type="journal article" date="2014" name="Stand. Genomic Sci.">
        <title>Genome sequence of the exopolysaccharide-producing Salipiger mucosus type strain (DSM 16094(T)), a moderately halophilic member of the Roseobacter clade.</title>
        <authorList>
            <person name="Riedel T."/>
            <person name="Spring S."/>
            <person name="Fiebig A."/>
            <person name="Petersen J."/>
            <person name="Kyrpides N.C."/>
            <person name="Goker M."/>
            <person name="Klenk H.P."/>
        </authorList>
    </citation>
    <scope>NUCLEOTIDE SEQUENCE [LARGE SCALE GENOMIC DNA]</scope>
    <source>
        <strain evidence="3">DSM 16094</strain>
    </source>
</reference>
<keyword evidence="1" id="KW-0812">Transmembrane</keyword>
<feature type="transmembrane region" description="Helical" evidence="1">
    <location>
        <begin position="48"/>
        <end position="69"/>
    </location>
</feature>
<keyword evidence="1" id="KW-0472">Membrane</keyword>
<evidence type="ECO:0000313" key="3">
    <source>
        <dbReference type="Proteomes" id="UP000015347"/>
    </source>
</evidence>
<keyword evidence="1" id="KW-1133">Transmembrane helix</keyword>
<name>S9QLH3_9RHOB</name>
<sequence>MAVQLAHLHATLCLAGIFFQVGLILGLPLAEWAQGAQGTGALPPRRRVLAGLAAAVLLFQALALISAAGFPGLDWPRWTGWVAMGVHGAALALDLASGAAVERRLWAPINAVLAALALAVMTS</sequence>
<dbReference type="STRING" id="1123237.Salmuc_03769"/>
<evidence type="ECO:0000256" key="1">
    <source>
        <dbReference type="SAM" id="Phobius"/>
    </source>
</evidence>
<protein>
    <submittedName>
        <fullName evidence="2">Uncharacterized protein</fullName>
    </submittedName>
</protein>
<organism evidence="2 3">
    <name type="scientific">Salipiger mucosus DSM 16094</name>
    <dbReference type="NCBI Taxonomy" id="1123237"/>
    <lineage>
        <taxon>Bacteria</taxon>
        <taxon>Pseudomonadati</taxon>
        <taxon>Pseudomonadota</taxon>
        <taxon>Alphaproteobacteria</taxon>
        <taxon>Rhodobacterales</taxon>
        <taxon>Roseobacteraceae</taxon>
        <taxon>Salipiger</taxon>
    </lineage>
</organism>
<evidence type="ECO:0000313" key="2">
    <source>
        <dbReference type="EMBL" id="EPX80453.1"/>
    </source>
</evidence>
<proteinExistence type="predicted"/>
<dbReference type="HOGENOM" id="CLU_142194_1_0_5"/>
<keyword evidence="3" id="KW-1185">Reference proteome</keyword>
<comment type="caution">
    <text evidence="2">The sequence shown here is derived from an EMBL/GenBank/DDBJ whole genome shotgun (WGS) entry which is preliminary data.</text>
</comment>